<sequence length="724" mass="80752">MTNHIWRNIHLTIALVAGLLILLAAVTGGILAFESAYNQSLPYKSHQFAEVNLRQTLSAVKAKYPEVLKLSIDKNHFVKVETADGEAFYIHPKTAEKIKGQYKRSEVFQFTKNLHRSLFIGKTGRVIMAVVALLLSWVALSGIFLIVRRQNGWRNFFRKVVKEDFFAYFHTVIGRWALIPIIIISLTGVYMGLETLKVIPKFKAKEPYDLSALQESPQQDISTFAVFDIPLSEVVKVDYPAFDDPEEVYKVELTDGQLVVNQFTGEVISTQPSVLKWLSSTVKVLHIGKGTVVWASVLLLTCIAILFFLYSGFAITLRRKKANVRNPFKKDSCPYIILVGTEEGATLRFANALHRALLQQGKKSFLAEMNSFSTYAKMQHLVVLTSTYGDGNAPASAEDFEALWQANPIDKPFDYAVVGFGSLAYPSFCQYARDVQAMLSTSGQGREATPLQTIHNQSYEAFTTWVNAWAAVQGLTLHLEPLREDKKRELHAFEVIEKTPIDPNDTFLVRLQPEKALEFESGDLLSITPASNPHERLYSIGKMSDGSLLLSVKRHEQGVVSNQLNALNAGDRVEAGLVNNTDFHFAKKAPELICIATGTGIAPFLGMLAENERKVPITLFWGGRTAAAFALYQPFINEALKEEKLKALHTAFSREGAQQHIYAVVEREAAMVADALARGAVVYICGSVAMQKDVTETLDALCRARLQKPLSDFQNNKQIKLDCY</sequence>
<dbReference type="GO" id="GO:0010181">
    <property type="term" value="F:FMN binding"/>
    <property type="evidence" value="ECO:0007669"/>
    <property type="project" value="InterPro"/>
</dbReference>
<dbReference type="InterPro" id="IPR001433">
    <property type="entry name" value="OxRdtase_FAD/NAD-bd"/>
</dbReference>
<dbReference type="Pfam" id="PF00175">
    <property type="entry name" value="NAD_binding_1"/>
    <property type="match status" value="1"/>
</dbReference>
<proteinExistence type="predicted"/>
<evidence type="ECO:0000313" key="5">
    <source>
        <dbReference type="EMBL" id="AMD84524.1"/>
    </source>
</evidence>
<organism evidence="6 8">
    <name type="scientific">Capnocytophaga haemolytica</name>
    <dbReference type="NCBI Taxonomy" id="45243"/>
    <lineage>
        <taxon>Bacteria</taxon>
        <taxon>Pseudomonadati</taxon>
        <taxon>Bacteroidota</taxon>
        <taxon>Flavobacteriia</taxon>
        <taxon>Flavobacteriales</taxon>
        <taxon>Flavobacteriaceae</taxon>
        <taxon>Capnocytophaga</taxon>
    </lineage>
</organism>
<evidence type="ECO:0000259" key="3">
    <source>
        <dbReference type="PROSITE" id="PS50902"/>
    </source>
</evidence>
<feature type="transmembrane region" description="Helical" evidence="2">
    <location>
        <begin position="168"/>
        <end position="193"/>
    </location>
</feature>
<dbReference type="Proteomes" id="UP000065822">
    <property type="component" value="Chromosome"/>
</dbReference>
<evidence type="ECO:0000256" key="1">
    <source>
        <dbReference type="ARBA" id="ARBA00022630"/>
    </source>
</evidence>
<dbReference type="PROSITE" id="PS50902">
    <property type="entry name" value="FLAVODOXIN_LIKE"/>
    <property type="match status" value="1"/>
</dbReference>
<dbReference type="AlphaFoldDB" id="A0AAX2GZN5"/>
<reference evidence="5 7" key="1">
    <citation type="submission" date="2016-02" db="EMBL/GenBank/DDBJ databases">
        <authorList>
            <person name="Holder M.E."/>
            <person name="Ajami N.J."/>
            <person name="Petrosino J.F."/>
        </authorList>
    </citation>
    <scope>NUCLEOTIDE SEQUENCE [LARGE SCALE GENOMIC DNA]</scope>
    <source>
        <strain evidence="5 7">CCUG 32990</strain>
    </source>
</reference>
<dbReference type="InterPro" id="IPR017927">
    <property type="entry name" value="FAD-bd_FR_type"/>
</dbReference>
<accession>A0AAX2GZN5</accession>
<dbReference type="EMBL" id="LT906449">
    <property type="protein sequence ID" value="SNV09652.1"/>
    <property type="molecule type" value="Genomic_DNA"/>
</dbReference>
<dbReference type="EMBL" id="CP014227">
    <property type="protein sequence ID" value="AMD84524.1"/>
    <property type="molecule type" value="Genomic_DNA"/>
</dbReference>
<evidence type="ECO:0000313" key="7">
    <source>
        <dbReference type="Proteomes" id="UP000065822"/>
    </source>
</evidence>
<dbReference type="SUPFAM" id="SSF63380">
    <property type="entry name" value="Riboflavin synthase domain-like"/>
    <property type="match status" value="1"/>
</dbReference>
<dbReference type="Proteomes" id="UP000215539">
    <property type="component" value="Chromosome 1"/>
</dbReference>
<reference evidence="6 8" key="2">
    <citation type="submission" date="2017-06" db="EMBL/GenBank/DDBJ databases">
        <authorList>
            <consortium name="Pathogen Informatics"/>
        </authorList>
    </citation>
    <scope>NUCLEOTIDE SEQUENCE [LARGE SCALE GENOMIC DNA]</scope>
    <source>
        <strain evidence="6 8">NCTC12947</strain>
    </source>
</reference>
<dbReference type="PROSITE" id="PS51384">
    <property type="entry name" value="FAD_FR"/>
    <property type="match status" value="1"/>
</dbReference>
<dbReference type="Pfam" id="PF03929">
    <property type="entry name" value="PepSY_TM"/>
    <property type="match status" value="1"/>
</dbReference>
<dbReference type="InterPro" id="IPR039261">
    <property type="entry name" value="FNR_nucleotide-bd"/>
</dbReference>
<evidence type="ECO:0000313" key="8">
    <source>
        <dbReference type="Proteomes" id="UP000215539"/>
    </source>
</evidence>
<dbReference type="PRINTS" id="PR00371">
    <property type="entry name" value="FPNCR"/>
</dbReference>
<feature type="domain" description="Flavodoxin-like" evidence="3">
    <location>
        <begin position="335"/>
        <end position="470"/>
    </location>
</feature>
<dbReference type="SUPFAM" id="SSF52343">
    <property type="entry name" value="Ferredoxin reductase-like, C-terminal NADP-linked domain"/>
    <property type="match status" value="1"/>
</dbReference>
<dbReference type="Pfam" id="PF00258">
    <property type="entry name" value="Flavodoxin_1"/>
    <property type="match status" value="1"/>
</dbReference>
<dbReference type="GO" id="GO:0016491">
    <property type="term" value="F:oxidoreductase activity"/>
    <property type="evidence" value="ECO:0007669"/>
    <property type="project" value="InterPro"/>
</dbReference>
<dbReference type="SUPFAM" id="SSF52218">
    <property type="entry name" value="Flavoproteins"/>
    <property type="match status" value="1"/>
</dbReference>
<dbReference type="PANTHER" id="PTHR19384">
    <property type="entry name" value="NITRIC OXIDE SYNTHASE-RELATED"/>
    <property type="match status" value="1"/>
</dbReference>
<dbReference type="InterPro" id="IPR029039">
    <property type="entry name" value="Flavoprotein-like_sf"/>
</dbReference>
<keyword evidence="1" id="KW-0285">Flavoprotein</keyword>
<feature type="transmembrane region" description="Helical" evidence="2">
    <location>
        <begin position="292"/>
        <end position="317"/>
    </location>
</feature>
<dbReference type="InterPro" id="IPR008254">
    <property type="entry name" value="Flavodoxin/NO_synth"/>
</dbReference>
<evidence type="ECO:0000256" key="2">
    <source>
        <dbReference type="SAM" id="Phobius"/>
    </source>
</evidence>
<dbReference type="KEGG" id="chg:AXF12_02680"/>
<keyword evidence="2" id="KW-0812">Transmembrane</keyword>
<protein>
    <submittedName>
        <fullName evidence="6">Cytochrome P450(BM-3)</fullName>
    </submittedName>
    <submittedName>
        <fullName evidence="5">Nitric oxide synthase</fullName>
    </submittedName>
</protein>
<name>A0AAX2GZN5_9FLAO</name>
<dbReference type="RefSeq" id="WP_066428096.1">
    <property type="nucleotide sequence ID" value="NZ_CP014227.1"/>
</dbReference>
<evidence type="ECO:0000259" key="4">
    <source>
        <dbReference type="PROSITE" id="PS51384"/>
    </source>
</evidence>
<gene>
    <name evidence="5" type="ORF">AXF12_02680</name>
    <name evidence="6" type="ORF">SAMEA44541418_01206</name>
</gene>
<dbReference type="Gene3D" id="3.40.50.360">
    <property type="match status" value="1"/>
</dbReference>
<feature type="transmembrane region" description="Helical" evidence="2">
    <location>
        <begin position="12"/>
        <end position="33"/>
    </location>
</feature>
<evidence type="ECO:0000313" key="6">
    <source>
        <dbReference type="EMBL" id="SNV09652.1"/>
    </source>
</evidence>
<keyword evidence="2" id="KW-1133">Transmembrane helix</keyword>
<dbReference type="InterPro" id="IPR017938">
    <property type="entry name" value="Riboflavin_synthase-like_b-brl"/>
</dbReference>
<dbReference type="GO" id="GO:0005829">
    <property type="term" value="C:cytosol"/>
    <property type="evidence" value="ECO:0007669"/>
    <property type="project" value="TreeGrafter"/>
</dbReference>
<feature type="domain" description="FAD-binding FR-type" evidence="4">
    <location>
        <begin position="488"/>
        <end position="586"/>
    </location>
</feature>
<keyword evidence="2" id="KW-0472">Membrane</keyword>
<keyword evidence="7" id="KW-1185">Reference proteome</keyword>
<dbReference type="GO" id="GO:0050660">
    <property type="term" value="F:flavin adenine dinucleotide binding"/>
    <property type="evidence" value="ECO:0007669"/>
    <property type="project" value="TreeGrafter"/>
</dbReference>
<feature type="transmembrane region" description="Helical" evidence="2">
    <location>
        <begin position="126"/>
        <end position="147"/>
    </location>
</feature>
<dbReference type="InterPro" id="IPR005625">
    <property type="entry name" value="PepSY-ass_TM"/>
</dbReference>
<dbReference type="Gene3D" id="3.40.50.80">
    <property type="entry name" value="Nucleotide-binding domain of ferredoxin-NADP reductase (FNR) module"/>
    <property type="match status" value="1"/>
</dbReference>
<dbReference type="Gene3D" id="2.40.30.10">
    <property type="entry name" value="Translation factors"/>
    <property type="match status" value="1"/>
</dbReference>
<dbReference type="InterPro" id="IPR001709">
    <property type="entry name" value="Flavoprot_Pyr_Nucl_cyt_Rdtase"/>
</dbReference>